<name>A0A5C1AAY5_9BACT</name>
<dbReference type="Pfam" id="PF07396">
    <property type="entry name" value="Porin_O_P"/>
    <property type="match status" value="1"/>
</dbReference>
<keyword evidence="2" id="KW-0732">Signal</keyword>
<dbReference type="SUPFAM" id="SSF56935">
    <property type="entry name" value="Porins"/>
    <property type="match status" value="1"/>
</dbReference>
<accession>A0A5C1AAY5</accession>
<dbReference type="InterPro" id="IPR010870">
    <property type="entry name" value="Porin_O/P"/>
</dbReference>
<dbReference type="KEGG" id="lrs:PX52LOC_02670"/>
<protein>
    <recommendedName>
        <fullName evidence="5">Porin</fullName>
    </recommendedName>
</protein>
<evidence type="ECO:0000313" key="4">
    <source>
        <dbReference type="Proteomes" id="UP000324974"/>
    </source>
</evidence>
<dbReference type="OrthoDB" id="9807854at2"/>
<feature type="signal peptide" evidence="2">
    <location>
        <begin position="1"/>
        <end position="27"/>
    </location>
</feature>
<organism evidence="3 4">
    <name type="scientific">Limnoglobus roseus</name>
    <dbReference type="NCBI Taxonomy" id="2598579"/>
    <lineage>
        <taxon>Bacteria</taxon>
        <taxon>Pseudomonadati</taxon>
        <taxon>Planctomycetota</taxon>
        <taxon>Planctomycetia</taxon>
        <taxon>Gemmatales</taxon>
        <taxon>Gemmataceae</taxon>
        <taxon>Limnoglobus</taxon>
    </lineage>
</organism>
<proteinExistence type="predicted"/>
<sequence>MAQFRGWGWAQIAAIFANFGLLLSANAQSPDSTPVVLNAPVLLTPEAPAARPSDKPPEKATGVPAPTSPIPDDGLLPASSVLYDSFHPDGKAADSLFDSFHQPGEGGKHWYEKLSIRGYSQFRYGRAISRAPDSAPPSLLGDRSIGDRTGTFSIRRARLILSADVSERVLVYFQSDFANGPDDRSSNTYFAQIRDLYADISLDDDKVNRLRVGQSKIPWGFEEMQSSGNRVPLDRSDAIDSGDSPNQRDLGVFYYWTPVEKQKLLKDLVDGGLKGTGNYGIFAFGVYDGEGGSQLDQNRSLHAVARVTWPFLLASGQAVEVSLQGFAGRYVARGTPIHPLGVGDAVTPAGVGPPGIREERLAASFVWYPQPIGFQAEWNVGEGPGLNDAQTAVERRSLSGGYVMAMYKYDTARTGIFIPFTRYQHYRGGYRSIANSPYGTHDEYDLGVEWQIRKELELVVEYGFVNGVSLDPVADAGERSYRNFHGDVLRCQMQVNY</sequence>
<dbReference type="AlphaFoldDB" id="A0A5C1AAY5"/>
<reference evidence="4" key="1">
    <citation type="submission" date="2019-08" db="EMBL/GenBank/DDBJ databases">
        <title>Limnoglobus roseus gen. nov., sp. nov., a novel freshwater planctomycete with a giant genome from the family Gemmataceae.</title>
        <authorList>
            <person name="Kulichevskaya I.S."/>
            <person name="Naumoff D.G."/>
            <person name="Miroshnikov K."/>
            <person name="Ivanova A."/>
            <person name="Philippov D.A."/>
            <person name="Hakobyan A."/>
            <person name="Rijpstra I.C."/>
            <person name="Sinninghe Damste J.S."/>
            <person name="Liesack W."/>
            <person name="Dedysh S.N."/>
        </authorList>
    </citation>
    <scope>NUCLEOTIDE SEQUENCE [LARGE SCALE GENOMIC DNA]</scope>
    <source>
        <strain evidence="4">PX52</strain>
    </source>
</reference>
<dbReference type="InterPro" id="IPR023614">
    <property type="entry name" value="Porin_dom_sf"/>
</dbReference>
<dbReference type="RefSeq" id="WP_149110518.1">
    <property type="nucleotide sequence ID" value="NZ_CP042425.1"/>
</dbReference>
<dbReference type="Proteomes" id="UP000324974">
    <property type="component" value="Chromosome"/>
</dbReference>
<feature type="chain" id="PRO_5023040977" description="Porin" evidence="2">
    <location>
        <begin position="28"/>
        <end position="497"/>
    </location>
</feature>
<evidence type="ECO:0000313" key="3">
    <source>
        <dbReference type="EMBL" id="QEL15735.1"/>
    </source>
</evidence>
<evidence type="ECO:0008006" key="5">
    <source>
        <dbReference type="Google" id="ProtNLM"/>
    </source>
</evidence>
<gene>
    <name evidence="3" type="ORF">PX52LOC_02670</name>
</gene>
<dbReference type="EMBL" id="CP042425">
    <property type="protein sequence ID" value="QEL15735.1"/>
    <property type="molecule type" value="Genomic_DNA"/>
</dbReference>
<keyword evidence="4" id="KW-1185">Reference proteome</keyword>
<evidence type="ECO:0000256" key="1">
    <source>
        <dbReference type="SAM" id="MobiDB-lite"/>
    </source>
</evidence>
<feature type="region of interest" description="Disordered" evidence="1">
    <location>
        <begin position="47"/>
        <end position="72"/>
    </location>
</feature>
<dbReference type="Gene3D" id="2.40.160.10">
    <property type="entry name" value="Porin"/>
    <property type="match status" value="1"/>
</dbReference>
<evidence type="ECO:0000256" key="2">
    <source>
        <dbReference type="SAM" id="SignalP"/>
    </source>
</evidence>